<accession>A0A2S1R0B4</accession>
<evidence type="ECO:0000313" key="3">
    <source>
        <dbReference type="Proteomes" id="UP000244929"/>
    </source>
</evidence>
<keyword evidence="1" id="KW-0472">Membrane</keyword>
<protein>
    <submittedName>
        <fullName evidence="2">Uncharacterized protein</fullName>
    </submittedName>
</protein>
<keyword evidence="3" id="KW-1185">Reference proteome</keyword>
<name>A0A2S1R0B4_9FLAO</name>
<dbReference type="KEGG" id="falb:HYN59_13395"/>
<keyword evidence="1" id="KW-1133">Transmembrane helix</keyword>
<dbReference type="EMBL" id="CP029186">
    <property type="protein sequence ID" value="AWH86044.1"/>
    <property type="molecule type" value="Genomic_DNA"/>
</dbReference>
<reference evidence="2 3" key="1">
    <citation type="submission" date="2018-04" db="EMBL/GenBank/DDBJ databases">
        <title>Genome sequencing of Flavobacterium sp. HYN0059.</title>
        <authorList>
            <person name="Yi H."/>
            <person name="Baek C."/>
        </authorList>
    </citation>
    <scope>NUCLEOTIDE SEQUENCE [LARGE SCALE GENOMIC DNA]</scope>
    <source>
        <strain evidence="2 3">HYN0059</strain>
    </source>
</reference>
<keyword evidence="1" id="KW-0812">Transmembrane</keyword>
<dbReference type="AlphaFoldDB" id="A0A2S1R0B4"/>
<feature type="transmembrane region" description="Helical" evidence="1">
    <location>
        <begin position="37"/>
        <end position="58"/>
    </location>
</feature>
<organism evidence="2 3">
    <name type="scientific">Flavobacterium album</name>
    <dbReference type="NCBI Taxonomy" id="2175091"/>
    <lineage>
        <taxon>Bacteria</taxon>
        <taxon>Pseudomonadati</taxon>
        <taxon>Bacteroidota</taxon>
        <taxon>Flavobacteriia</taxon>
        <taxon>Flavobacteriales</taxon>
        <taxon>Flavobacteriaceae</taxon>
        <taxon>Flavobacterium</taxon>
    </lineage>
</organism>
<evidence type="ECO:0000313" key="2">
    <source>
        <dbReference type="EMBL" id="AWH86044.1"/>
    </source>
</evidence>
<gene>
    <name evidence="2" type="ORF">HYN59_13395</name>
</gene>
<feature type="transmembrane region" description="Helical" evidence="1">
    <location>
        <begin position="12"/>
        <end position="31"/>
    </location>
</feature>
<proteinExistence type="predicted"/>
<feature type="transmembrane region" description="Helical" evidence="1">
    <location>
        <begin position="79"/>
        <end position="98"/>
    </location>
</feature>
<evidence type="ECO:0000256" key="1">
    <source>
        <dbReference type="SAM" id="Phobius"/>
    </source>
</evidence>
<dbReference type="Proteomes" id="UP000244929">
    <property type="component" value="Chromosome"/>
</dbReference>
<sequence length="99" mass="11535">MSLVDDPKRNWVIPPFLLIAASVIGIVYDFISFYYNLFWIVGSVITICIVFSVIFSIVNSIVMLRNYLGEKEHFTWWKVLLNLTPLLLLAYFLIVVVLY</sequence>